<evidence type="ECO:0000313" key="3">
    <source>
        <dbReference type="Proteomes" id="UP001501752"/>
    </source>
</evidence>
<keyword evidence="3" id="KW-1185">Reference proteome</keyword>
<evidence type="ECO:0000313" key="2">
    <source>
        <dbReference type="EMBL" id="GAA4878956.1"/>
    </source>
</evidence>
<dbReference type="PANTHER" id="PTHR43792:SF1">
    <property type="entry name" value="N-ACETYLTRANSFERASE DOMAIN-CONTAINING PROTEIN"/>
    <property type="match status" value="1"/>
</dbReference>
<dbReference type="InterPro" id="IPR000182">
    <property type="entry name" value="GNAT_dom"/>
</dbReference>
<accession>A0ABP9EH37</accession>
<dbReference type="RefSeq" id="WP_345700823.1">
    <property type="nucleotide sequence ID" value="NZ_BAABIS010000001.1"/>
</dbReference>
<feature type="domain" description="N-acetyltransferase" evidence="1">
    <location>
        <begin position="7"/>
        <end position="171"/>
    </location>
</feature>
<evidence type="ECO:0000259" key="1">
    <source>
        <dbReference type="PROSITE" id="PS51186"/>
    </source>
</evidence>
<name>A0ABP9EH37_9ACTN</name>
<comment type="caution">
    <text evidence="2">The sequence shown here is derived from an EMBL/GenBank/DDBJ whole genome shotgun (WGS) entry which is preliminary data.</text>
</comment>
<dbReference type="Proteomes" id="UP001501752">
    <property type="component" value="Unassembled WGS sequence"/>
</dbReference>
<sequence>MIDTPRLRLRRFRPEDAPALAAYRSDPQVARYQGWESPLSAEAAAAQVASYAAGDPRRPGWFQYAIELRAEGRLIGDLGVGLHENLRQAEVGFTLAADRQGQGYASEAVRALVDALFAGGLHKVSAECDARNASSARLLERVGFRREGLRRSHTWFKGEWTDDLVFGLLADDPRPTGPGS</sequence>
<gene>
    <name evidence="2" type="ORF">GCM10023235_68900</name>
</gene>
<dbReference type="Gene3D" id="3.40.630.30">
    <property type="match status" value="1"/>
</dbReference>
<dbReference type="PROSITE" id="PS51186">
    <property type="entry name" value="GNAT"/>
    <property type="match status" value="1"/>
</dbReference>
<dbReference type="Pfam" id="PF13302">
    <property type="entry name" value="Acetyltransf_3"/>
    <property type="match status" value="1"/>
</dbReference>
<dbReference type="SUPFAM" id="SSF55729">
    <property type="entry name" value="Acyl-CoA N-acyltransferases (Nat)"/>
    <property type="match status" value="1"/>
</dbReference>
<protein>
    <submittedName>
        <fullName evidence="2">GNAT family protein</fullName>
    </submittedName>
</protein>
<dbReference type="InterPro" id="IPR051531">
    <property type="entry name" value="N-acetyltransferase"/>
</dbReference>
<reference evidence="3" key="1">
    <citation type="journal article" date="2019" name="Int. J. Syst. Evol. Microbiol.">
        <title>The Global Catalogue of Microorganisms (GCM) 10K type strain sequencing project: providing services to taxonomists for standard genome sequencing and annotation.</title>
        <authorList>
            <consortium name="The Broad Institute Genomics Platform"/>
            <consortium name="The Broad Institute Genome Sequencing Center for Infectious Disease"/>
            <person name="Wu L."/>
            <person name="Ma J."/>
        </authorList>
    </citation>
    <scope>NUCLEOTIDE SEQUENCE [LARGE SCALE GENOMIC DNA]</scope>
    <source>
        <strain evidence="3">JCM 13006</strain>
    </source>
</reference>
<dbReference type="EMBL" id="BAABIS010000001">
    <property type="protein sequence ID" value="GAA4878956.1"/>
    <property type="molecule type" value="Genomic_DNA"/>
</dbReference>
<dbReference type="InterPro" id="IPR016181">
    <property type="entry name" value="Acyl_CoA_acyltransferase"/>
</dbReference>
<dbReference type="PANTHER" id="PTHR43792">
    <property type="entry name" value="GNAT FAMILY, PUTATIVE (AFU_ORTHOLOGUE AFUA_3G00765)-RELATED-RELATED"/>
    <property type="match status" value="1"/>
</dbReference>
<proteinExistence type="predicted"/>
<organism evidence="2 3">
    <name type="scientific">Kitasatospora terrestris</name>
    <dbReference type="NCBI Taxonomy" id="258051"/>
    <lineage>
        <taxon>Bacteria</taxon>
        <taxon>Bacillati</taxon>
        <taxon>Actinomycetota</taxon>
        <taxon>Actinomycetes</taxon>
        <taxon>Kitasatosporales</taxon>
        <taxon>Streptomycetaceae</taxon>
        <taxon>Kitasatospora</taxon>
    </lineage>
</organism>